<reference evidence="1" key="1">
    <citation type="submission" date="2021-02" db="EMBL/GenBank/DDBJ databases">
        <title>Genome sequence Cadophora malorum strain M34.</title>
        <authorList>
            <person name="Stefanovic E."/>
            <person name="Vu D."/>
            <person name="Scully C."/>
            <person name="Dijksterhuis J."/>
            <person name="Roader J."/>
            <person name="Houbraken J."/>
        </authorList>
    </citation>
    <scope>NUCLEOTIDE SEQUENCE</scope>
    <source>
        <strain evidence="1">M34</strain>
    </source>
</reference>
<evidence type="ECO:0000313" key="1">
    <source>
        <dbReference type="EMBL" id="KAG4425063.1"/>
    </source>
</evidence>
<accession>A0A8H8BVD7</accession>
<evidence type="ECO:0000313" key="2">
    <source>
        <dbReference type="Proteomes" id="UP000664132"/>
    </source>
</evidence>
<sequence length="76" mass="8305">MSPISESFDALPFPMLTARSDELESHMSDLEAEVDDEPLAIPKSGPYNLSISRLLKPRLRVMMAGLLGADATTPLF</sequence>
<dbReference type="OrthoDB" id="10539479at2759"/>
<name>A0A8H8BVD7_9HELO</name>
<comment type="caution">
    <text evidence="1">The sequence shown here is derived from an EMBL/GenBank/DDBJ whole genome shotgun (WGS) entry which is preliminary data.</text>
</comment>
<dbReference type="AlphaFoldDB" id="A0A8H8BVD7"/>
<keyword evidence="2" id="KW-1185">Reference proteome</keyword>
<dbReference type="Proteomes" id="UP000664132">
    <property type="component" value="Unassembled WGS sequence"/>
</dbReference>
<dbReference type="EMBL" id="JAFJYH010000014">
    <property type="protein sequence ID" value="KAG4425063.1"/>
    <property type="molecule type" value="Genomic_DNA"/>
</dbReference>
<proteinExistence type="predicted"/>
<organism evidence="1 2">
    <name type="scientific">Cadophora malorum</name>
    <dbReference type="NCBI Taxonomy" id="108018"/>
    <lineage>
        <taxon>Eukaryota</taxon>
        <taxon>Fungi</taxon>
        <taxon>Dikarya</taxon>
        <taxon>Ascomycota</taxon>
        <taxon>Pezizomycotina</taxon>
        <taxon>Leotiomycetes</taxon>
        <taxon>Helotiales</taxon>
        <taxon>Ploettnerulaceae</taxon>
        <taxon>Cadophora</taxon>
    </lineage>
</organism>
<gene>
    <name evidence="1" type="ORF">IFR04_001833</name>
</gene>
<protein>
    <submittedName>
        <fullName evidence="1">Uncharacterized protein</fullName>
    </submittedName>
</protein>